<gene>
    <name evidence="1" type="ORF">RPERSI_LOCUS34592</name>
</gene>
<protein>
    <submittedName>
        <fullName evidence="1">26052_t:CDS:1</fullName>
    </submittedName>
</protein>
<dbReference type="EMBL" id="CAJVQC010155477">
    <property type="protein sequence ID" value="CAG8847345.1"/>
    <property type="molecule type" value="Genomic_DNA"/>
</dbReference>
<sequence length="111" mass="12798">MINDIIVYCLEELALDGDIGCDLDRLWEFVQNFFDQRLRDRKVHSIETGSSTQPSECSISCLDDLYKSYFWSQFVDSKVLVFFLSNANANDESTIDAGMDSMNENFNMKQV</sequence>
<name>A0ACA9STC9_9GLOM</name>
<organism evidence="1 2">
    <name type="scientific">Racocetra persica</name>
    <dbReference type="NCBI Taxonomy" id="160502"/>
    <lineage>
        <taxon>Eukaryota</taxon>
        <taxon>Fungi</taxon>
        <taxon>Fungi incertae sedis</taxon>
        <taxon>Mucoromycota</taxon>
        <taxon>Glomeromycotina</taxon>
        <taxon>Glomeromycetes</taxon>
        <taxon>Diversisporales</taxon>
        <taxon>Gigasporaceae</taxon>
        <taxon>Racocetra</taxon>
    </lineage>
</organism>
<evidence type="ECO:0000313" key="2">
    <source>
        <dbReference type="Proteomes" id="UP000789920"/>
    </source>
</evidence>
<dbReference type="Proteomes" id="UP000789920">
    <property type="component" value="Unassembled WGS sequence"/>
</dbReference>
<evidence type="ECO:0000313" key="1">
    <source>
        <dbReference type="EMBL" id="CAG8847345.1"/>
    </source>
</evidence>
<keyword evidence="2" id="KW-1185">Reference proteome</keyword>
<comment type="caution">
    <text evidence="1">The sequence shown here is derived from an EMBL/GenBank/DDBJ whole genome shotgun (WGS) entry which is preliminary data.</text>
</comment>
<reference evidence="1" key="1">
    <citation type="submission" date="2021-06" db="EMBL/GenBank/DDBJ databases">
        <authorList>
            <person name="Kallberg Y."/>
            <person name="Tangrot J."/>
            <person name="Rosling A."/>
        </authorList>
    </citation>
    <scope>NUCLEOTIDE SEQUENCE</scope>
    <source>
        <strain evidence="1">MA461A</strain>
    </source>
</reference>
<accession>A0ACA9STC9</accession>
<feature type="non-terminal residue" evidence="1">
    <location>
        <position position="111"/>
    </location>
</feature>
<proteinExistence type="predicted"/>
<feature type="non-terminal residue" evidence="1">
    <location>
        <position position="1"/>
    </location>
</feature>